<dbReference type="Proteomes" id="UP000295371">
    <property type="component" value="Unassembled WGS sequence"/>
</dbReference>
<protein>
    <submittedName>
        <fullName evidence="2">Uncharacterized protein</fullName>
    </submittedName>
</protein>
<dbReference type="AlphaFoldDB" id="A0A4R7JCP8"/>
<organism evidence="2 3">
    <name type="scientific">Naumannella halotolerans</name>
    <dbReference type="NCBI Taxonomy" id="993414"/>
    <lineage>
        <taxon>Bacteria</taxon>
        <taxon>Bacillati</taxon>
        <taxon>Actinomycetota</taxon>
        <taxon>Actinomycetes</taxon>
        <taxon>Propionibacteriales</taxon>
        <taxon>Propionibacteriaceae</taxon>
        <taxon>Naumannella</taxon>
    </lineage>
</organism>
<name>A0A4R7JCP8_9ACTN</name>
<dbReference type="Gene3D" id="3.50.7.10">
    <property type="entry name" value="GroEL"/>
    <property type="match status" value="1"/>
</dbReference>
<evidence type="ECO:0000313" key="2">
    <source>
        <dbReference type="EMBL" id="TDT34487.1"/>
    </source>
</evidence>
<keyword evidence="1" id="KW-0472">Membrane</keyword>
<keyword evidence="1" id="KW-1133">Transmembrane helix</keyword>
<reference evidence="2 3" key="1">
    <citation type="submission" date="2019-03" db="EMBL/GenBank/DDBJ databases">
        <title>Genomic Encyclopedia of Archaeal and Bacterial Type Strains, Phase II (KMG-II): from individual species to whole genera.</title>
        <authorList>
            <person name="Goeker M."/>
        </authorList>
    </citation>
    <scope>NUCLEOTIDE SEQUENCE [LARGE SCALE GENOMIC DNA]</scope>
    <source>
        <strain evidence="2 3">DSM 24323</strain>
    </source>
</reference>
<keyword evidence="3" id="KW-1185">Reference proteome</keyword>
<keyword evidence="1" id="KW-0812">Transmembrane</keyword>
<dbReference type="InterPro" id="IPR027409">
    <property type="entry name" value="GroEL-like_apical_dom_sf"/>
</dbReference>
<dbReference type="RefSeq" id="WP_133754851.1">
    <property type="nucleotide sequence ID" value="NZ_SOAW01000001.1"/>
</dbReference>
<sequence length="239" mass="25322">MEPWIWGLVLIAGLGLALIGYGILSDRTLHRARQRAAVSPPTREIPGLPPDLPAPTYLTAAAIAAERNTAAAPGLTDPTDPTDPTVESLQTRLDRATQSWHGGWTDPGFVTHPDQGWSVLSAPAVLLCAEPVSDLRELLPVIQSAAAVDRALLVATPEAAAEVVTTLALNAGRHPGGLLMLQLDHDTLDEVATATGAEPVDSNWLRADAVRTEQLGHCDLWLADSTRSWILPAGDSIEP</sequence>
<proteinExistence type="predicted"/>
<gene>
    <name evidence="2" type="ORF">CLV29_2154</name>
</gene>
<dbReference type="EMBL" id="SOAW01000001">
    <property type="protein sequence ID" value="TDT34487.1"/>
    <property type="molecule type" value="Genomic_DNA"/>
</dbReference>
<feature type="transmembrane region" description="Helical" evidence="1">
    <location>
        <begin position="6"/>
        <end position="24"/>
    </location>
</feature>
<dbReference type="SUPFAM" id="SSF52029">
    <property type="entry name" value="GroEL apical domain-like"/>
    <property type="match status" value="1"/>
</dbReference>
<accession>A0A4R7JCP8</accession>
<evidence type="ECO:0000256" key="1">
    <source>
        <dbReference type="SAM" id="Phobius"/>
    </source>
</evidence>
<evidence type="ECO:0000313" key="3">
    <source>
        <dbReference type="Proteomes" id="UP000295371"/>
    </source>
</evidence>
<dbReference type="OrthoDB" id="3828155at2"/>
<comment type="caution">
    <text evidence="2">The sequence shown here is derived from an EMBL/GenBank/DDBJ whole genome shotgun (WGS) entry which is preliminary data.</text>
</comment>